<dbReference type="CDD" id="cd07377">
    <property type="entry name" value="WHTH_GntR"/>
    <property type="match status" value="1"/>
</dbReference>
<keyword evidence="1" id="KW-0805">Transcription regulation</keyword>
<protein>
    <submittedName>
        <fullName evidence="5">GntR family transcriptional regulator</fullName>
    </submittedName>
</protein>
<dbReference type="PANTHER" id="PTHR38445">
    <property type="entry name" value="HTH-TYPE TRANSCRIPTIONAL REPRESSOR YTRA"/>
    <property type="match status" value="1"/>
</dbReference>
<evidence type="ECO:0000313" key="5">
    <source>
        <dbReference type="EMBL" id="MEQ2553494.1"/>
    </source>
</evidence>
<dbReference type="InterPro" id="IPR036388">
    <property type="entry name" value="WH-like_DNA-bd_sf"/>
</dbReference>
<feature type="domain" description="HTH gntR-type" evidence="4">
    <location>
        <begin position="7"/>
        <end position="75"/>
    </location>
</feature>
<dbReference type="Pfam" id="PF00392">
    <property type="entry name" value="GntR"/>
    <property type="match status" value="1"/>
</dbReference>
<dbReference type="SUPFAM" id="SSF46785">
    <property type="entry name" value="Winged helix' DNA-binding domain"/>
    <property type="match status" value="1"/>
</dbReference>
<evidence type="ECO:0000256" key="2">
    <source>
        <dbReference type="ARBA" id="ARBA00023125"/>
    </source>
</evidence>
<evidence type="ECO:0000259" key="4">
    <source>
        <dbReference type="PROSITE" id="PS50949"/>
    </source>
</evidence>
<dbReference type="PANTHER" id="PTHR38445:SF9">
    <property type="entry name" value="HTH-TYPE TRANSCRIPTIONAL REPRESSOR YTRA"/>
    <property type="match status" value="1"/>
</dbReference>
<name>A0ABV1H1G7_9FIRM</name>
<dbReference type="PROSITE" id="PS50949">
    <property type="entry name" value="HTH_GNTR"/>
    <property type="match status" value="1"/>
</dbReference>
<proteinExistence type="predicted"/>
<dbReference type="InterPro" id="IPR000524">
    <property type="entry name" value="Tscrpt_reg_HTH_GntR"/>
</dbReference>
<dbReference type="Proteomes" id="UP001546774">
    <property type="component" value="Unassembled WGS sequence"/>
</dbReference>
<evidence type="ECO:0000313" key="6">
    <source>
        <dbReference type="Proteomes" id="UP001546774"/>
    </source>
</evidence>
<keyword evidence="2" id="KW-0238">DNA-binding</keyword>
<reference evidence="5" key="1">
    <citation type="submission" date="2024-03" db="EMBL/GenBank/DDBJ databases">
        <title>Human intestinal bacterial collection.</title>
        <authorList>
            <person name="Pauvert C."/>
            <person name="Hitch T.C.A."/>
            <person name="Clavel T."/>
        </authorList>
    </citation>
    <scope>NUCLEOTIDE SEQUENCE [LARGE SCALE GENOMIC DNA]</scope>
    <source>
        <strain evidence="5">CLA-AA-H89B</strain>
    </source>
</reference>
<comment type="caution">
    <text evidence="5">The sequence shown here is derived from an EMBL/GenBank/DDBJ whole genome shotgun (WGS) entry which is preliminary data.</text>
</comment>
<sequence length="116" mass="13241">MEFENNIPIYIQVINQIKKDIITGKLPMGAKLPSTRELAVLYHINPNTAGRVYKEMELQNMCYTKRGLGTFVTEDAAVFKALRESMAQEFISNFVKEMQDLGYSKEELLAEVSAKF</sequence>
<gene>
    <name evidence="5" type="ORF">WMO37_00475</name>
</gene>
<evidence type="ECO:0000256" key="1">
    <source>
        <dbReference type="ARBA" id="ARBA00023015"/>
    </source>
</evidence>
<dbReference type="EMBL" id="JBBMFS010000001">
    <property type="protein sequence ID" value="MEQ2553494.1"/>
    <property type="molecule type" value="Genomic_DNA"/>
</dbReference>
<evidence type="ECO:0000256" key="3">
    <source>
        <dbReference type="ARBA" id="ARBA00023163"/>
    </source>
</evidence>
<dbReference type="Gene3D" id="1.10.10.10">
    <property type="entry name" value="Winged helix-like DNA-binding domain superfamily/Winged helix DNA-binding domain"/>
    <property type="match status" value="1"/>
</dbReference>
<keyword evidence="3" id="KW-0804">Transcription</keyword>
<keyword evidence="6" id="KW-1185">Reference proteome</keyword>
<organism evidence="5 6">
    <name type="scientific">Lachnospira intestinalis</name>
    <dbReference type="NCBI Taxonomy" id="3133158"/>
    <lineage>
        <taxon>Bacteria</taxon>
        <taxon>Bacillati</taxon>
        <taxon>Bacillota</taxon>
        <taxon>Clostridia</taxon>
        <taxon>Lachnospirales</taxon>
        <taxon>Lachnospiraceae</taxon>
        <taxon>Lachnospira</taxon>
    </lineage>
</organism>
<dbReference type="SMART" id="SM00345">
    <property type="entry name" value="HTH_GNTR"/>
    <property type="match status" value="1"/>
</dbReference>
<dbReference type="InterPro" id="IPR036390">
    <property type="entry name" value="WH_DNA-bd_sf"/>
</dbReference>
<accession>A0ABV1H1G7</accession>